<evidence type="ECO:0000313" key="4">
    <source>
        <dbReference type="Proteomes" id="UP000054248"/>
    </source>
</evidence>
<reference evidence="4" key="2">
    <citation type="submission" date="2015-01" db="EMBL/GenBank/DDBJ databases">
        <title>Evolutionary Origins and Diversification of the Mycorrhizal Mutualists.</title>
        <authorList>
            <consortium name="DOE Joint Genome Institute"/>
            <consortium name="Mycorrhizal Genomics Consortium"/>
            <person name="Kohler A."/>
            <person name="Kuo A."/>
            <person name="Nagy L.G."/>
            <person name="Floudas D."/>
            <person name="Copeland A."/>
            <person name="Barry K.W."/>
            <person name="Cichocki N."/>
            <person name="Veneault-Fourrey C."/>
            <person name="LaButti K."/>
            <person name="Lindquist E.A."/>
            <person name="Lipzen A."/>
            <person name="Lundell T."/>
            <person name="Morin E."/>
            <person name="Murat C."/>
            <person name="Riley R."/>
            <person name="Ohm R."/>
            <person name="Sun H."/>
            <person name="Tunlid A."/>
            <person name="Henrissat B."/>
            <person name="Grigoriev I.V."/>
            <person name="Hibbett D.S."/>
            <person name="Martin F."/>
        </authorList>
    </citation>
    <scope>NUCLEOTIDE SEQUENCE [LARGE SCALE GENOMIC DNA]</scope>
    <source>
        <strain evidence="4">MUT 4182</strain>
    </source>
</reference>
<evidence type="ECO:0000256" key="1">
    <source>
        <dbReference type="SAM" id="MobiDB-lite"/>
    </source>
</evidence>
<reference evidence="3 4" key="1">
    <citation type="submission" date="2014-04" db="EMBL/GenBank/DDBJ databases">
        <authorList>
            <consortium name="DOE Joint Genome Institute"/>
            <person name="Kuo A."/>
            <person name="Girlanda M."/>
            <person name="Perotto S."/>
            <person name="Kohler A."/>
            <person name="Nagy L.G."/>
            <person name="Floudas D."/>
            <person name="Copeland A."/>
            <person name="Barry K.W."/>
            <person name="Cichocki N."/>
            <person name="Veneault-Fourrey C."/>
            <person name="LaButti K."/>
            <person name="Lindquist E.A."/>
            <person name="Lipzen A."/>
            <person name="Lundell T."/>
            <person name="Morin E."/>
            <person name="Murat C."/>
            <person name="Sun H."/>
            <person name="Tunlid A."/>
            <person name="Henrissat B."/>
            <person name="Grigoriev I.V."/>
            <person name="Hibbett D.S."/>
            <person name="Martin F."/>
            <person name="Nordberg H.P."/>
            <person name="Cantor M.N."/>
            <person name="Hua S.X."/>
        </authorList>
    </citation>
    <scope>NUCLEOTIDE SEQUENCE [LARGE SCALE GENOMIC DNA]</scope>
    <source>
        <strain evidence="3 4">MUT 4182</strain>
    </source>
</reference>
<keyword evidence="4" id="KW-1185">Reference proteome</keyword>
<feature type="domain" description="MACPF-like" evidence="2">
    <location>
        <begin position="138"/>
        <end position="294"/>
    </location>
</feature>
<dbReference type="Pfam" id="PF22693">
    <property type="entry name" value="MACPF_1"/>
    <property type="match status" value="1"/>
</dbReference>
<dbReference type="OrthoDB" id="9971254at2759"/>
<name>A0A0C3M0X7_9AGAM</name>
<evidence type="ECO:0000313" key="3">
    <source>
        <dbReference type="EMBL" id="KIO27307.1"/>
    </source>
</evidence>
<feature type="compositionally biased region" description="Basic and acidic residues" evidence="1">
    <location>
        <begin position="276"/>
        <end position="288"/>
    </location>
</feature>
<gene>
    <name evidence="3" type="ORF">M407DRAFT_23482</name>
</gene>
<dbReference type="HOGENOM" id="CLU_932434_0_0_1"/>
<dbReference type="EMBL" id="KN823011">
    <property type="protein sequence ID" value="KIO27307.1"/>
    <property type="molecule type" value="Genomic_DNA"/>
</dbReference>
<dbReference type="Proteomes" id="UP000054248">
    <property type="component" value="Unassembled WGS sequence"/>
</dbReference>
<feature type="region of interest" description="Disordered" evidence="1">
    <location>
        <begin position="276"/>
        <end position="299"/>
    </location>
</feature>
<sequence length="299" mass="33006">MLSSLIITRHSASSGKAQTVTVKVEADATLGALRAIAQKESIMSARDLFKVGNSHISLPKGREERLIWADIQDPEDNSVHIDVDGKGFSPRDGLTDSEKQYLLEKSRIGFGFDGAGDEGPRYTYRRVVADIPLARIGFAYNDEGHREVLATECSRKSAYLRAGWADASLAAKTPWADVGVEASSSYSSSTSQFQKRAYVTGRYNFAHATISMKDYVAQLKPHPEFEKAVMDALATPDEEDRTKEIQNVLKWYGSMFIVSVEVGGMKHSTIERILDEKTTETSAKKEMSVELNKQLGSAE</sequence>
<evidence type="ECO:0000259" key="2">
    <source>
        <dbReference type="Pfam" id="PF22693"/>
    </source>
</evidence>
<protein>
    <recommendedName>
        <fullName evidence="2">MACPF-like domain-containing protein</fullName>
    </recommendedName>
</protein>
<dbReference type="STRING" id="1051891.A0A0C3M0X7"/>
<dbReference type="AlphaFoldDB" id="A0A0C3M0X7"/>
<feature type="non-terminal residue" evidence="3">
    <location>
        <position position="299"/>
    </location>
</feature>
<proteinExistence type="predicted"/>
<organism evidence="3 4">
    <name type="scientific">Tulasnella calospora MUT 4182</name>
    <dbReference type="NCBI Taxonomy" id="1051891"/>
    <lineage>
        <taxon>Eukaryota</taxon>
        <taxon>Fungi</taxon>
        <taxon>Dikarya</taxon>
        <taxon>Basidiomycota</taxon>
        <taxon>Agaricomycotina</taxon>
        <taxon>Agaricomycetes</taxon>
        <taxon>Cantharellales</taxon>
        <taxon>Tulasnellaceae</taxon>
        <taxon>Tulasnella</taxon>
    </lineage>
</organism>
<accession>A0A0C3M0X7</accession>
<dbReference type="InterPro" id="IPR054586">
    <property type="entry name" value="MACPF_1_fungal"/>
</dbReference>